<proteinExistence type="predicted"/>
<protein>
    <submittedName>
        <fullName evidence="1">Uncharacterized protein</fullName>
    </submittedName>
</protein>
<keyword evidence="2" id="KW-1185">Reference proteome</keyword>
<gene>
    <name evidence="1" type="ORF">VZ94_17780</name>
</gene>
<dbReference type="Proteomes" id="UP000033684">
    <property type="component" value="Unassembled WGS sequence"/>
</dbReference>
<reference evidence="1 2" key="2">
    <citation type="journal article" date="2016" name="Microb. Ecol.">
        <title>Genome Characteristics of a Novel Type I Methanotroph (Sn10-6) Isolated from a Flooded Indian Rice Field.</title>
        <authorList>
            <person name="Rahalkar M.C."/>
            <person name="Pandit P.S."/>
            <person name="Dhakephalkar P.K."/>
            <person name="Pore S."/>
            <person name="Arora P."/>
            <person name="Kapse N."/>
        </authorList>
    </citation>
    <scope>NUCLEOTIDE SEQUENCE [LARGE SCALE GENOMIC DNA]</scope>
    <source>
        <strain evidence="1 2">Sn10-6</strain>
    </source>
</reference>
<evidence type="ECO:0000313" key="1">
    <source>
        <dbReference type="EMBL" id="KJV05498.1"/>
    </source>
</evidence>
<sequence>MPTGFHSRDAYNYVLVDVSVTPQKLIAVTWYLESWIVDYLNSELAQGRRFKIFDFDKCRELKYEGGKKLVAIGLFNCHKEADHVY</sequence>
<accession>A0A0F3IG18</accession>
<evidence type="ECO:0000313" key="2">
    <source>
        <dbReference type="Proteomes" id="UP000033684"/>
    </source>
</evidence>
<comment type="caution">
    <text evidence="1">The sequence shown here is derived from an EMBL/GenBank/DDBJ whole genome shotgun (WGS) entry which is preliminary data.</text>
</comment>
<dbReference type="EMBL" id="LAJX01000219">
    <property type="protein sequence ID" value="KJV05498.1"/>
    <property type="molecule type" value="Genomic_DNA"/>
</dbReference>
<name>A0A0F3IG18_9GAMM</name>
<dbReference type="AlphaFoldDB" id="A0A0F3IG18"/>
<reference evidence="2" key="1">
    <citation type="submission" date="2015-03" db="EMBL/GenBank/DDBJ databases">
        <title>Draft genome sequence of a novel methanotroph (Sn10-6) isolated from flooded ricefield rhizosphere in India.</title>
        <authorList>
            <person name="Pandit P.S."/>
            <person name="Pore S.D."/>
            <person name="Arora P."/>
            <person name="Kapse N.G."/>
            <person name="Dhakephalkar P.K."/>
            <person name="Rahalkar M.C."/>
        </authorList>
    </citation>
    <scope>NUCLEOTIDE SEQUENCE [LARGE SCALE GENOMIC DNA]</scope>
    <source>
        <strain evidence="2">Sn10-6</strain>
    </source>
</reference>
<organism evidence="1 2">
    <name type="scientific">Methylocucumis oryzae</name>
    <dbReference type="NCBI Taxonomy" id="1632867"/>
    <lineage>
        <taxon>Bacteria</taxon>
        <taxon>Pseudomonadati</taxon>
        <taxon>Pseudomonadota</taxon>
        <taxon>Gammaproteobacteria</taxon>
        <taxon>Methylococcales</taxon>
        <taxon>Methylococcaceae</taxon>
        <taxon>Methylocucumis</taxon>
    </lineage>
</organism>